<protein>
    <submittedName>
        <fullName evidence="4">NeuD/PglB/VioB family sugar acetyltransferase</fullName>
    </submittedName>
</protein>
<evidence type="ECO:0000256" key="2">
    <source>
        <dbReference type="ARBA" id="ARBA00022737"/>
    </source>
</evidence>
<keyword evidence="2" id="KW-0677">Repeat</keyword>
<evidence type="ECO:0000313" key="5">
    <source>
        <dbReference type="Proteomes" id="UP001346877"/>
    </source>
</evidence>
<dbReference type="InterPro" id="IPR020019">
    <property type="entry name" value="AcTrfase_PglD-like"/>
</dbReference>
<dbReference type="PANTHER" id="PTHR43300">
    <property type="entry name" value="ACETYLTRANSFERASE"/>
    <property type="match status" value="1"/>
</dbReference>
<dbReference type="EMBL" id="CP107941">
    <property type="protein sequence ID" value="WUI79617.1"/>
    <property type="molecule type" value="Genomic_DNA"/>
</dbReference>
<proteinExistence type="predicted"/>
<dbReference type="Proteomes" id="UP001346877">
    <property type="component" value="Chromosome"/>
</dbReference>
<organism evidence="4 5">
    <name type="scientific">Micromonospora zamorensis</name>
    <dbReference type="NCBI Taxonomy" id="709883"/>
    <lineage>
        <taxon>Bacteria</taxon>
        <taxon>Bacillati</taxon>
        <taxon>Actinomycetota</taxon>
        <taxon>Actinomycetes</taxon>
        <taxon>Micromonosporales</taxon>
        <taxon>Micromonosporaceae</taxon>
        <taxon>Micromonospora</taxon>
    </lineage>
</organism>
<dbReference type="InterPro" id="IPR011004">
    <property type="entry name" value="Trimer_LpxA-like_sf"/>
</dbReference>
<dbReference type="SUPFAM" id="SSF51161">
    <property type="entry name" value="Trimeric LpxA-like enzymes"/>
    <property type="match status" value="1"/>
</dbReference>
<dbReference type="Pfam" id="PF00132">
    <property type="entry name" value="Hexapep"/>
    <property type="match status" value="1"/>
</dbReference>
<dbReference type="PROSITE" id="PS00101">
    <property type="entry name" value="HEXAPEP_TRANSFERASES"/>
    <property type="match status" value="1"/>
</dbReference>
<reference evidence="4 5" key="1">
    <citation type="submission" date="2022-10" db="EMBL/GenBank/DDBJ databases">
        <title>The complete genomes of actinobacterial strains from the NBC collection.</title>
        <authorList>
            <person name="Joergensen T.S."/>
            <person name="Alvarez Arevalo M."/>
            <person name="Sterndorff E.B."/>
            <person name="Faurdal D."/>
            <person name="Vuksanovic O."/>
            <person name="Mourched A.-S."/>
            <person name="Charusanti P."/>
            <person name="Shaw S."/>
            <person name="Blin K."/>
            <person name="Weber T."/>
        </authorList>
    </citation>
    <scope>NUCLEOTIDE SEQUENCE [LARGE SCALE GENOMIC DNA]</scope>
    <source>
        <strain evidence="4 5">NBC_00396</strain>
    </source>
</reference>
<dbReference type="InterPro" id="IPR050179">
    <property type="entry name" value="Trans_hexapeptide_repeat"/>
</dbReference>
<dbReference type="InterPro" id="IPR018357">
    <property type="entry name" value="Hexapep_transf_CS"/>
</dbReference>
<evidence type="ECO:0000313" key="4">
    <source>
        <dbReference type="EMBL" id="WUI79617.1"/>
    </source>
</evidence>
<dbReference type="Gene3D" id="3.40.50.20">
    <property type="match status" value="1"/>
</dbReference>
<dbReference type="InterPro" id="IPR001451">
    <property type="entry name" value="Hexapep"/>
</dbReference>
<keyword evidence="5" id="KW-1185">Reference proteome</keyword>
<dbReference type="Gene3D" id="2.160.10.10">
    <property type="entry name" value="Hexapeptide repeat proteins"/>
    <property type="match status" value="1"/>
</dbReference>
<name>A0ABZ1P7L4_9ACTN</name>
<dbReference type="InterPro" id="IPR041561">
    <property type="entry name" value="PglD_N"/>
</dbReference>
<sequence>MKGGVAISCHRYNGAMTTAEVARIPAPDRPSSASPLVVLGTSGHAREIAWIGEQAGHRLLGCIGPRRTEEVTRFPFPWLGEDDWLDSADPSVRYLIGVGDGRVRARIDRLASRNGRRAGSLVSPAATVGARCTLGDGSILWPGAILTTDVQIGRHVHIGTGASVSHDAEIGDFATLLPGCRVAGDSRVGRGATIAAGATVVDNISVGQNAVVGAGAVVVRDVPENVVVVGVPARIMRLNHPAVH</sequence>
<evidence type="ECO:0000256" key="1">
    <source>
        <dbReference type="ARBA" id="ARBA00022679"/>
    </source>
</evidence>
<dbReference type="Pfam" id="PF17836">
    <property type="entry name" value="PglD_N"/>
    <property type="match status" value="1"/>
</dbReference>
<accession>A0ABZ1P7L4</accession>
<dbReference type="RefSeq" id="WP_328364800.1">
    <property type="nucleotide sequence ID" value="NZ_CP107941.1"/>
</dbReference>
<feature type="domain" description="PglD N-terminal" evidence="3">
    <location>
        <begin position="36"/>
        <end position="107"/>
    </location>
</feature>
<keyword evidence="1" id="KW-0808">Transferase</keyword>
<dbReference type="CDD" id="cd03360">
    <property type="entry name" value="LbH_AT_putative"/>
    <property type="match status" value="1"/>
</dbReference>
<dbReference type="NCBIfam" id="TIGR03570">
    <property type="entry name" value="NeuD_NnaD"/>
    <property type="match status" value="1"/>
</dbReference>
<gene>
    <name evidence="4" type="ORF">OG375_16675</name>
</gene>
<evidence type="ECO:0000259" key="3">
    <source>
        <dbReference type="Pfam" id="PF17836"/>
    </source>
</evidence>
<dbReference type="PANTHER" id="PTHR43300:SF7">
    <property type="entry name" value="UDP-N-ACETYLBACILLOSAMINE N-ACETYLTRANSFERASE"/>
    <property type="match status" value="1"/>
</dbReference>